<comment type="caution">
    <text evidence="2">The sequence shown here is derived from an EMBL/GenBank/DDBJ whole genome shotgun (WGS) entry which is preliminary data.</text>
</comment>
<name>A0A077M1G6_9MICO</name>
<gene>
    <name evidence="2" type="ORF">BN12_380009</name>
</gene>
<feature type="region of interest" description="Disordered" evidence="1">
    <location>
        <begin position="23"/>
        <end position="65"/>
    </location>
</feature>
<dbReference type="STRING" id="1194083.BN12_380009"/>
<dbReference type="EMBL" id="CAJB01000312">
    <property type="protein sequence ID" value="CCH78927.1"/>
    <property type="molecule type" value="Genomic_DNA"/>
</dbReference>
<dbReference type="Proteomes" id="UP000035721">
    <property type="component" value="Unassembled WGS sequence"/>
</dbReference>
<dbReference type="AlphaFoldDB" id="A0A077M1G6"/>
<proteinExistence type="predicted"/>
<reference evidence="2 3" key="1">
    <citation type="journal article" date="2013" name="ISME J.">
        <title>A metabolic model for members of the genus Tetrasphaera involved in enhanced biological phosphorus removal.</title>
        <authorList>
            <person name="Kristiansen R."/>
            <person name="Nguyen H.T.T."/>
            <person name="Saunders A.M."/>
            <person name="Nielsen J.L."/>
            <person name="Wimmer R."/>
            <person name="Le V.Q."/>
            <person name="McIlroy S.J."/>
            <person name="Petrovski S."/>
            <person name="Seviour R.J."/>
            <person name="Calteau A."/>
            <person name="Nielsen K.L."/>
            <person name="Nielsen P.H."/>
        </authorList>
    </citation>
    <scope>NUCLEOTIDE SEQUENCE [LARGE SCALE GENOMIC DNA]</scope>
    <source>
        <strain evidence="2 3">T1-X7</strain>
    </source>
</reference>
<protein>
    <submittedName>
        <fullName evidence="2">Uncharacterized protein</fullName>
    </submittedName>
</protein>
<evidence type="ECO:0000313" key="3">
    <source>
        <dbReference type="Proteomes" id="UP000035721"/>
    </source>
</evidence>
<evidence type="ECO:0000313" key="2">
    <source>
        <dbReference type="EMBL" id="CCH78927.1"/>
    </source>
</evidence>
<accession>A0A077M1G6</accession>
<sequence length="80" mass="8586">MLKDSTDFSRDRTAELSLVLDLQPSLGTPQSVENTTSGSGIMLRRNDSVGGLHEGSHGGTPTYRESALAPSICNCRLEHL</sequence>
<organism evidence="2 3">
    <name type="scientific">Nostocoides japonicum T1-X7</name>
    <dbReference type="NCBI Taxonomy" id="1194083"/>
    <lineage>
        <taxon>Bacteria</taxon>
        <taxon>Bacillati</taxon>
        <taxon>Actinomycetota</taxon>
        <taxon>Actinomycetes</taxon>
        <taxon>Micrococcales</taxon>
        <taxon>Intrasporangiaceae</taxon>
        <taxon>Nostocoides</taxon>
    </lineage>
</organism>
<keyword evidence="3" id="KW-1185">Reference proteome</keyword>
<feature type="compositionally biased region" description="Polar residues" evidence="1">
    <location>
        <begin position="25"/>
        <end position="39"/>
    </location>
</feature>
<evidence type="ECO:0000256" key="1">
    <source>
        <dbReference type="SAM" id="MobiDB-lite"/>
    </source>
</evidence>